<comment type="caution">
    <text evidence="1">The sequence shown here is derived from an EMBL/GenBank/DDBJ whole genome shotgun (WGS) entry which is preliminary data.</text>
</comment>
<dbReference type="Proteomes" id="UP000298663">
    <property type="component" value="Unassembled WGS sequence"/>
</dbReference>
<reference evidence="1 2" key="1">
    <citation type="journal article" date="2015" name="Genome Biol.">
        <title>Comparative genomics of Steinernema reveals deeply conserved gene regulatory networks.</title>
        <authorList>
            <person name="Dillman A.R."/>
            <person name="Macchietto M."/>
            <person name="Porter C.F."/>
            <person name="Rogers A."/>
            <person name="Williams B."/>
            <person name="Antoshechkin I."/>
            <person name="Lee M.M."/>
            <person name="Goodwin Z."/>
            <person name="Lu X."/>
            <person name="Lewis E.E."/>
            <person name="Goodrich-Blair H."/>
            <person name="Stock S.P."/>
            <person name="Adams B.J."/>
            <person name="Sternberg P.W."/>
            <person name="Mortazavi A."/>
        </authorList>
    </citation>
    <scope>NUCLEOTIDE SEQUENCE [LARGE SCALE GENOMIC DNA]</scope>
    <source>
        <strain evidence="1 2">ALL</strain>
    </source>
</reference>
<dbReference type="EMBL" id="AZBU02000008">
    <property type="protein sequence ID" value="TKR67597.1"/>
    <property type="molecule type" value="Genomic_DNA"/>
</dbReference>
<organism evidence="1 2">
    <name type="scientific">Steinernema carpocapsae</name>
    <name type="common">Entomopathogenic nematode</name>
    <dbReference type="NCBI Taxonomy" id="34508"/>
    <lineage>
        <taxon>Eukaryota</taxon>
        <taxon>Metazoa</taxon>
        <taxon>Ecdysozoa</taxon>
        <taxon>Nematoda</taxon>
        <taxon>Chromadorea</taxon>
        <taxon>Rhabditida</taxon>
        <taxon>Tylenchina</taxon>
        <taxon>Panagrolaimomorpha</taxon>
        <taxon>Strongyloidoidea</taxon>
        <taxon>Steinernematidae</taxon>
        <taxon>Steinernema</taxon>
    </lineage>
</organism>
<evidence type="ECO:0000313" key="2">
    <source>
        <dbReference type="Proteomes" id="UP000298663"/>
    </source>
</evidence>
<dbReference type="AlphaFoldDB" id="A0A4U5MEH9"/>
<protein>
    <submittedName>
        <fullName evidence="1">Uncharacterized protein</fullName>
    </submittedName>
</protein>
<keyword evidence="2" id="KW-1185">Reference proteome</keyword>
<gene>
    <name evidence="1" type="ORF">L596_023726</name>
</gene>
<sequence length="74" mass="8112">MGVIGPSANRARLRERVIAIASFRLGASMLSFCHLRSKMLEQGHAGGRRADCGFVFVALGMLGEECIWSGFRRV</sequence>
<name>A0A4U5MEH9_STECR</name>
<proteinExistence type="predicted"/>
<reference evidence="1 2" key="2">
    <citation type="journal article" date="2019" name="G3 (Bethesda)">
        <title>Hybrid Assembly of the Genome of the Entomopathogenic Nematode Steinernema carpocapsae Identifies the X-Chromosome.</title>
        <authorList>
            <person name="Serra L."/>
            <person name="Macchietto M."/>
            <person name="Macias-Munoz A."/>
            <person name="McGill C.J."/>
            <person name="Rodriguez I.M."/>
            <person name="Rodriguez B."/>
            <person name="Murad R."/>
            <person name="Mortazavi A."/>
        </authorList>
    </citation>
    <scope>NUCLEOTIDE SEQUENCE [LARGE SCALE GENOMIC DNA]</scope>
    <source>
        <strain evidence="1 2">ALL</strain>
    </source>
</reference>
<evidence type="ECO:0000313" key="1">
    <source>
        <dbReference type="EMBL" id="TKR67597.1"/>
    </source>
</evidence>
<accession>A0A4U5MEH9</accession>